<dbReference type="GO" id="GO:0003677">
    <property type="term" value="F:DNA binding"/>
    <property type="evidence" value="ECO:0007669"/>
    <property type="project" value="UniProtKB-KW"/>
</dbReference>
<reference evidence="2 3" key="1">
    <citation type="submission" date="2020-07" db="EMBL/GenBank/DDBJ databases">
        <title>Sequencing the genomes of 1000 actinobacteria strains.</title>
        <authorList>
            <person name="Klenk H.-P."/>
        </authorList>
    </citation>
    <scope>NUCLEOTIDE SEQUENCE [LARGE SCALE GENOMIC DNA]</scope>
    <source>
        <strain evidence="2 3">DSM 19082</strain>
    </source>
</reference>
<gene>
    <name evidence="2" type="ORF">BJ958_004970</name>
</gene>
<dbReference type="AlphaFoldDB" id="A0A852S000"/>
<organism evidence="2 3">
    <name type="scientific">Nocardioides kongjuensis</name>
    <dbReference type="NCBI Taxonomy" id="349522"/>
    <lineage>
        <taxon>Bacteria</taxon>
        <taxon>Bacillati</taxon>
        <taxon>Actinomycetota</taxon>
        <taxon>Actinomycetes</taxon>
        <taxon>Propionibacteriales</taxon>
        <taxon>Nocardioidaceae</taxon>
        <taxon>Nocardioides</taxon>
    </lineage>
</organism>
<dbReference type="RefSeq" id="WP_281367204.1">
    <property type="nucleotide sequence ID" value="NZ_BAABEF010000001.1"/>
</dbReference>
<dbReference type="InterPro" id="IPR039422">
    <property type="entry name" value="MarR/SlyA-like"/>
</dbReference>
<comment type="caution">
    <text evidence="2">The sequence shown here is derived from an EMBL/GenBank/DDBJ whole genome shotgun (WGS) entry which is preliminary data.</text>
</comment>
<dbReference type="PANTHER" id="PTHR33164">
    <property type="entry name" value="TRANSCRIPTIONAL REGULATOR, MARR FAMILY"/>
    <property type="match status" value="1"/>
</dbReference>
<dbReference type="InterPro" id="IPR036390">
    <property type="entry name" value="WH_DNA-bd_sf"/>
</dbReference>
<keyword evidence="3" id="KW-1185">Reference proteome</keyword>
<dbReference type="Proteomes" id="UP000582231">
    <property type="component" value="Unassembled WGS sequence"/>
</dbReference>
<keyword evidence="2" id="KW-0238">DNA-binding</keyword>
<dbReference type="PANTHER" id="PTHR33164:SF99">
    <property type="entry name" value="MARR FAMILY REGULATORY PROTEIN"/>
    <property type="match status" value="1"/>
</dbReference>
<dbReference type="InterPro" id="IPR036388">
    <property type="entry name" value="WH-like_DNA-bd_sf"/>
</dbReference>
<evidence type="ECO:0000259" key="1">
    <source>
        <dbReference type="PROSITE" id="PS50995"/>
    </source>
</evidence>
<evidence type="ECO:0000313" key="2">
    <source>
        <dbReference type="EMBL" id="NYD33424.1"/>
    </source>
</evidence>
<dbReference type="SMART" id="SM00347">
    <property type="entry name" value="HTH_MARR"/>
    <property type="match status" value="1"/>
</dbReference>
<accession>A0A852S000</accession>
<name>A0A852S000_9ACTN</name>
<dbReference type="Pfam" id="PF12802">
    <property type="entry name" value="MarR_2"/>
    <property type="match status" value="1"/>
</dbReference>
<feature type="domain" description="HTH marR-type" evidence="1">
    <location>
        <begin position="19"/>
        <end position="153"/>
    </location>
</feature>
<sequence>MVSLPDQFVKTQEAAAMPEPHPALLMFIGARYVEQRVADAVVAAGYTDLTPAMGRVAARLSEDGIRVTELAEQARITKQSASVLVDQLERGAYVERVPDPADARARLVVIAPRGREVQRVARREERAIAREWTRHLGAERMAALQAALSDLREITDPYR</sequence>
<dbReference type="Gene3D" id="1.10.10.10">
    <property type="entry name" value="Winged helix-like DNA-binding domain superfamily/Winged helix DNA-binding domain"/>
    <property type="match status" value="1"/>
</dbReference>
<evidence type="ECO:0000313" key="3">
    <source>
        <dbReference type="Proteomes" id="UP000582231"/>
    </source>
</evidence>
<dbReference type="SUPFAM" id="SSF46785">
    <property type="entry name" value="Winged helix' DNA-binding domain"/>
    <property type="match status" value="1"/>
</dbReference>
<protein>
    <submittedName>
        <fullName evidence="2">DNA-binding MarR family transcriptional regulator</fullName>
    </submittedName>
</protein>
<dbReference type="EMBL" id="JACCBF010000001">
    <property type="protein sequence ID" value="NYD33424.1"/>
    <property type="molecule type" value="Genomic_DNA"/>
</dbReference>
<dbReference type="GO" id="GO:0006950">
    <property type="term" value="P:response to stress"/>
    <property type="evidence" value="ECO:0007669"/>
    <property type="project" value="TreeGrafter"/>
</dbReference>
<dbReference type="GO" id="GO:0003700">
    <property type="term" value="F:DNA-binding transcription factor activity"/>
    <property type="evidence" value="ECO:0007669"/>
    <property type="project" value="InterPro"/>
</dbReference>
<proteinExistence type="predicted"/>
<dbReference type="InterPro" id="IPR000835">
    <property type="entry name" value="HTH_MarR-typ"/>
</dbReference>
<dbReference type="PROSITE" id="PS50995">
    <property type="entry name" value="HTH_MARR_2"/>
    <property type="match status" value="1"/>
</dbReference>